<proteinExistence type="predicted"/>
<dbReference type="Gene3D" id="3.20.20.150">
    <property type="entry name" value="Divalent-metal-dependent TIM barrel enzymes"/>
    <property type="match status" value="1"/>
</dbReference>
<sequence>MNASLSTLHFPYNMSHLQICLNTSTIRSKGSTILDSIDTAASAGYDGIEPWVEEIDRFVADGGTLAQVREHAINRNIQIVNLIAFPEWAVPEDNRRTKGFQEAERCLSIAQSLECPFIAAPPSGIHDRKIDLEPIADHFAKLFDLALQYNVIPLLEFWGIAKTLGTAGEALFVAAECGRPGVQLLADIFHMYKGSGHHFGFEHFGPDRLGLIHVNDYPSTPSRNTITDAERIYPGDGRAPWGQIVANLRKLRYRGMLSLELFNQAYWNQGPQETAREGIEKLKRCLNSSESAWTASSP</sequence>
<evidence type="ECO:0000313" key="2">
    <source>
        <dbReference type="EMBL" id="AWT59317.1"/>
    </source>
</evidence>
<dbReference type="SUPFAM" id="SSF51658">
    <property type="entry name" value="Xylose isomerase-like"/>
    <property type="match status" value="1"/>
</dbReference>
<keyword evidence="2" id="KW-0413">Isomerase</keyword>
<accession>A0A2Z4AH54</accession>
<protein>
    <submittedName>
        <fullName evidence="2">Inosose isomerase</fullName>
        <ecNumber evidence="2">5.3.99.11</ecNumber>
    </submittedName>
</protein>
<dbReference type="PANTHER" id="PTHR12110">
    <property type="entry name" value="HYDROXYPYRUVATE ISOMERASE"/>
    <property type="match status" value="1"/>
</dbReference>
<dbReference type="KEGG" id="mtar:DF168_00502"/>
<dbReference type="AlphaFoldDB" id="A0A2Z4AH54"/>
<dbReference type="InterPro" id="IPR050312">
    <property type="entry name" value="IolE/XylAMocC-like"/>
</dbReference>
<dbReference type="EC" id="5.3.99.11" evidence="2"/>
<dbReference type="Proteomes" id="UP000247465">
    <property type="component" value="Chromosome"/>
</dbReference>
<name>A0A2Z4AH54_9BACT</name>
<reference evidence="2 3" key="1">
    <citation type="submission" date="2018-06" db="EMBL/GenBank/DDBJ databases">
        <title>Draft Genome Sequence of a Novel Marine Bacterium Related to the Verrucomicrobia.</title>
        <authorList>
            <person name="Vosseberg J."/>
            <person name="Martijn J."/>
            <person name="Ettema T.J.G."/>
        </authorList>
    </citation>
    <scope>NUCLEOTIDE SEQUENCE [LARGE SCALE GENOMIC DNA]</scope>
    <source>
        <strain evidence="2">TARA_B100001123</strain>
    </source>
</reference>
<feature type="domain" description="Xylose isomerase-like TIM barrel" evidence="1">
    <location>
        <begin position="38"/>
        <end position="285"/>
    </location>
</feature>
<dbReference type="Pfam" id="PF01261">
    <property type="entry name" value="AP_endonuc_2"/>
    <property type="match status" value="1"/>
</dbReference>
<dbReference type="GO" id="GO:0016853">
    <property type="term" value="F:isomerase activity"/>
    <property type="evidence" value="ECO:0007669"/>
    <property type="project" value="UniProtKB-KW"/>
</dbReference>
<dbReference type="InterPro" id="IPR013022">
    <property type="entry name" value="Xyl_isomerase-like_TIM-brl"/>
</dbReference>
<dbReference type="EMBL" id="CP029803">
    <property type="protein sequence ID" value="AWT59317.1"/>
    <property type="molecule type" value="Genomic_DNA"/>
</dbReference>
<organism evidence="2 3">
    <name type="scientific">Candidatus Moanibacter tarae</name>
    <dbReference type="NCBI Taxonomy" id="2200854"/>
    <lineage>
        <taxon>Bacteria</taxon>
        <taxon>Pseudomonadati</taxon>
        <taxon>Verrucomicrobiota</taxon>
        <taxon>Opitutia</taxon>
        <taxon>Puniceicoccales</taxon>
        <taxon>Puniceicoccales incertae sedis</taxon>
        <taxon>Candidatus Moanibacter</taxon>
    </lineage>
</organism>
<gene>
    <name evidence="2" type="primary">iolI_1</name>
    <name evidence="2" type="ORF">DF168_00502</name>
</gene>
<evidence type="ECO:0000259" key="1">
    <source>
        <dbReference type="Pfam" id="PF01261"/>
    </source>
</evidence>
<evidence type="ECO:0000313" key="3">
    <source>
        <dbReference type="Proteomes" id="UP000247465"/>
    </source>
</evidence>
<dbReference type="PANTHER" id="PTHR12110:SF48">
    <property type="entry name" value="BLL3656 PROTEIN"/>
    <property type="match status" value="1"/>
</dbReference>
<dbReference type="InterPro" id="IPR036237">
    <property type="entry name" value="Xyl_isomerase-like_sf"/>
</dbReference>